<dbReference type="RefSeq" id="WP_256552773.1">
    <property type="nucleotide sequence ID" value="NZ_CP101751.1"/>
</dbReference>
<evidence type="ECO:0000256" key="1">
    <source>
        <dbReference type="SAM" id="SignalP"/>
    </source>
</evidence>
<evidence type="ECO:0000259" key="2">
    <source>
        <dbReference type="Pfam" id="PF18935"/>
    </source>
</evidence>
<evidence type="ECO:0000313" key="3">
    <source>
        <dbReference type="EMBL" id="UUC47138.1"/>
    </source>
</evidence>
<feature type="signal peptide" evidence="1">
    <location>
        <begin position="1"/>
        <end position="21"/>
    </location>
</feature>
<gene>
    <name evidence="3" type="ORF">NOX80_08055</name>
</gene>
<reference evidence="3" key="1">
    <citation type="submission" date="2022-07" db="EMBL/GenBank/DDBJ databases">
        <title>Isolation, identification, and degradation of a PFOSA degrading strain from sewage treatment plant.</title>
        <authorList>
            <person name="Zhang L."/>
            <person name="Huo Y."/>
        </authorList>
    </citation>
    <scope>NUCLEOTIDE SEQUENCE</scope>
    <source>
        <strain evidence="3">C1</strain>
    </source>
</reference>
<feature type="chain" id="PRO_5046919016" evidence="1">
    <location>
        <begin position="22"/>
        <end position="190"/>
    </location>
</feature>
<keyword evidence="4" id="KW-1185">Reference proteome</keyword>
<sequence length="190" mass="21836">MRCFTSILVITLLLISTFAFSQNKKDDALLKVKDTVKATRINPLAPSKAAFYSAVVPGLGQIYNKKYWKVPLVYIGLGTGLYFYNSNNNKYHDFRNEYKKRLNGTADPNDPYFGGLDNNRLIEAQRFYQRNRDLSILVTVGIYILNIVDANVDAHLMQFNVNDNLSIRPDVYQNDMNYKHSLGLTLNYNF</sequence>
<dbReference type="InterPro" id="IPR043738">
    <property type="entry name" value="DUF5683"/>
</dbReference>
<feature type="domain" description="DUF5683" evidence="2">
    <location>
        <begin position="43"/>
        <end position="190"/>
    </location>
</feature>
<dbReference type="Pfam" id="PF18935">
    <property type="entry name" value="DUF5683"/>
    <property type="match status" value="1"/>
</dbReference>
<proteinExistence type="predicted"/>
<dbReference type="Proteomes" id="UP001059844">
    <property type="component" value="Chromosome"/>
</dbReference>
<evidence type="ECO:0000313" key="4">
    <source>
        <dbReference type="Proteomes" id="UP001059844"/>
    </source>
</evidence>
<keyword evidence="1" id="KW-0732">Signal</keyword>
<name>A0ABY5IWB8_9FLAO</name>
<organism evidence="3 4">
    <name type="scientific">Flavobacterium cerinum</name>
    <dbReference type="NCBI Taxonomy" id="2502784"/>
    <lineage>
        <taxon>Bacteria</taxon>
        <taxon>Pseudomonadati</taxon>
        <taxon>Bacteroidota</taxon>
        <taxon>Flavobacteriia</taxon>
        <taxon>Flavobacteriales</taxon>
        <taxon>Flavobacteriaceae</taxon>
        <taxon>Flavobacterium</taxon>
    </lineage>
</organism>
<accession>A0ABY5IWB8</accession>
<dbReference type="EMBL" id="CP101751">
    <property type="protein sequence ID" value="UUC47138.1"/>
    <property type="molecule type" value="Genomic_DNA"/>
</dbReference>
<protein>
    <submittedName>
        <fullName evidence="3">DUF5683 domain-containing protein</fullName>
    </submittedName>
</protein>